<keyword evidence="7" id="KW-0175">Coiled coil</keyword>
<dbReference type="AlphaFoldDB" id="A0A8X7NIY6"/>
<evidence type="ECO:0000256" key="4">
    <source>
        <dbReference type="ARBA" id="ARBA00023015"/>
    </source>
</evidence>
<dbReference type="InterPro" id="IPR019473">
    <property type="entry name" value="TFIID_su8_C"/>
</dbReference>
<dbReference type="GO" id="GO:0005669">
    <property type="term" value="C:transcription factor TFIID complex"/>
    <property type="evidence" value="ECO:0007669"/>
    <property type="project" value="InterPro"/>
</dbReference>
<dbReference type="PANTHER" id="PTHR46469">
    <property type="entry name" value="TRANSCRIPTION INITIATION FACTOR TFIID SUBUNIT 8"/>
    <property type="match status" value="1"/>
</dbReference>
<keyword evidence="6" id="KW-0539">Nucleus</keyword>
<keyword evidence="4" id="KW-0805">Transcription regulation</keyword>
<evidence type="ECO:0000259" key="9">
    <source>
        <dbReference type="Pfam" id="PF10406"/>
    </source>
</evidence>
<dbReference type="GO" id="GO:0006367">
    <property type="term" value="P:transcription initiation at RNA polymerase II promoter"/>
    <property type="evidence" value="ECO:0007669"/>
    <property type="project" value="TreeGrafter"/>
</dbReference>
<dbReference type="CDD" id="cd08049">
    <property type="entry name" value="TAF8"/>
    <property type="match status" value="1"/>
</dbReference>
<evidence type="ECO:0000313" key="10">
    <source>
        <dbReference type="EMBL" id="KAF6050766.1"/>
    </source>
</evidence>
<dbReference type="Pfam" id="PF10406">
    <property type="entry name" value="TAF8_C"/>
    <property type="match status" value="1"/>
</dbReference>
<dbReference type="EMBL" id="JABWAB010000005">
    <property type="protein sequence ID" value="KAF6050766.1"/>
    <property type="molecule type" value="Genomic_DNA"/>
</dbReference>
<feature type="region of interest" description="Disordered" evidence="8">
    <location>
        <begin position="219"/>
        <end position="280"/>
    </location>
</feature>
<comment type="subcellular location">
    <subcellularLocation>
        <location evidence="1">Nucleus</location>
    </subcellularLocation>
</comment>
<dbReference type="Proteomes" id="UP000590412">
    <property type="component" value="Unassembled WGS sequence"/>
</dbReference>
<keyword evidence="5" id="KW-0804">Transcription</keyword>
<evidence type="ECO:0000256" key="3">
    <source>
        <dbReference type="ARBA" id="ARBA00017307"/>
    </source>
</evidence>
<evidence type="ECO:0000256" key="5">
    <source>
        <dbReference type="ARBA" id="ARBA00023163"/>
    </source>
</evidence>
<feature type="domain" description="Transcription factor TFIID subunit 8 C-terminal" evidence="9">
    <location>
        <begin position="141"/>
        <end position="189"/>
    </location>
</feature>
<sequence>MSSHIRPWEQSPVDTQMAKIIAILLNSQDYHFTEEFLSQVFELTTEYMNHLLGNLLEYTQLQRRRKPGLSDIKIVLEEDGILPNILADQVQFSKNFPNKHKQRIQAVITKDQEAFTNNNISSNEQYAITEVVPNIKTKPPYIPAYLPDLPPDYTYQSTPTFSQPLTDLKQLRTKLVQESRLTEESLYKLIESDTSESKKRLQFEEELMELMKNKLTDDLQGEVTTSVENEKAEKSAGTIEETNQPSGTVEGTNQSPGTVEGTNQSPGTVEGTNQPSGSPLAAPFKFDFVKYAQQRKALALRKKAELEEAQKKRDADVFMKAELYYSPYATEKPTRETDKYFKDLLNDEFKKVIVSVRLAEEMKQRETAERKELKEKQEKEFKEQNEIQFNFQQRGAIDSSDIDSDAMEDF</sequence>
<protein>
    <recommendedName>
        <fullName evidence="3">Transcription initiation factor TFIID subunit 8</fullName>
    </recommendedName>
</protein>
<evidence type="ECO:0000256" key="2">
    <source>
        <dbReference type="ARBA" id="ARBA00008767"/>
    </source>
</evidence>
<proteinExistence type="inferred from homology"/>
<gene>
    <name evidence="10" type="ORF">FOB60_003434</name>
</gene>
<comment type="similarity">
    <text evidence="2">Belongs to the TAF8 family.</text>
</comment>
<evidence type="ECO:0000313" key="11">
    <source>
        <dbReference type="Proteomes" id="UP000590412"/>
    </source>
</evidence>
<accession>A0A8X7NIY6</accession>
<dbReference type="OrthoDB" id="2193813at2759"/>
<comment type="caution">
    <text evidence="10">The sequence shown here is derived from an EMBL/GenBank/DDBJ whole genome shotgun (WGS) entry which is preliminary data.</text>
</comment>
<dbReference type="InterPro" id="IPR037818">
    <property type="entry name" value="TAF8"/>
</dbReference>
<evidence type="ECO:0000256" key="6">
    <source>
        <dbReference type="ARBA" id="ARBA00023242"/>
    </source>
</evidence>
<feature type="compositionally biased region" description="Polar residues" evidence="8">
    <location>
        <begin position="240"/>
        <end position="277"/>
    </location>
</feature>
<evidence type="ECO:0000256" key="8">
    <source>
        <dbReference type="SAM" id="MobiDB-lite"/>
    </source>
</evidence>
<reference evidence="10" key="1">
    <citation type="submission" date="2020-03" db="EMBL/GenBank/DDBJ databases">
        <title>FDA dAtabase for Regulatory Grade micrObial Sequences (FDA-ARGOS): Supporting development and validation of Infectious Disease Dx tests.</title>
        <authorList>
            <person name="Campos J."/>
            <person name="Goldberg B."/>
            <person name="Tallon L."/>
            <person name="Sadzewicz L."/>
            <person name="Vavikolanu K."/>
            <person name="Mehta A."/>
            <person name="Aluvathingal J."/>
            <person name="Nadendla S."/>
            <person name="Nandy P."/>
            <person name="Geyer C."/>
            <person name="Yan Y."/>
            <person name="Sichtig H."/>
        </authorList>
    </citation>
    <scope>NUCLEOTIDE SEQUENCE [LARGE SCALE GENOMIC DNA]</scope>
    <source>
        <strain evidence="10">FDAARGOS_652</strain>
    </source>
</reference>
<evidence type="ECO:0000256" key="7">
    <source>
        <dbReference type="SAM" id="Coils"/>
    </source>
</evidence>
<feature type="coiled-coil region" evidence="7">
    <location>
        <begin position="356"/>
        <end position="385"/>
    </location>
</feature>
<dbReference type="PANTHER" id="PTHR46469:SF1">
    <property type="entry name" value="TRANSCRIPTION INITIATION FACTOR TFIID SUBUNIT 8"/>
    <property type="match status" value="1"/>
</dbReference>
<evidence type="ECO:0000256" key="1">
    <source>
        <dbReference type="ARBA" id="ARBA00004123"/>
    </source>
</evidence>
<name>A0A8X7NIY6_CANPA</name>
<organism evidence="10 11">
    <name type="scientific">Candida parapsilosis</name>
    <name type="common">Yeast</name>
    <dbReference type="NCBI Taxonomy" id="5480"/>
    <lineage>
        <taxon>Eukaryota</taxon>
        <taxon>Fungi</taxon>
        <taxon>Dikarya</taxon>
        <taxon>Ascomycota</taxon>
        <taxon>Saccharomycotina</taxon>
        <taxon>Pichiomycetes</taxon>
        <taxon>Debaryomycetaceae</taxon>
        <taxon>Candida/Lodderomyces clade</taxon>
        <taxon>Candida</taxon>
    </lineage>
</organism>